<organism evidence="2 3">
    <name type="scientific">Araneus ventricosus</name>
    <name type="common">Orbweaver spider</name>
    <name type="synonym">Epeira ventricosa</name>
    <dbReference type="NCBI Taxonomy" id="182803"/>
    <lineage>
        <taxon>Eukaryota</taxon>
        <taxon>Metazoa</taxon>
        <taxon>Ecdysozoa</taxon>
        <taxon>Arthropoda</taxon>
        <taxon>Chelicerata</taxon>
        <taxon>Arachnida</taxon>
        <taxon>Araneae</taxon>
        <taxon>Araneomorphae</taxon>
        <taxon>Entelegynae</taxon>
        <taxon>Araneoidea</taxon>
        <taxon>Araneidae</taxon>
        <taxon>Araneus</taxon>
    </lineage>
</organism>
<dbReference type="AlphaFoldDB" id="A0A4Y2H3G6"/>
<proteinExistence type="predicted"/>
<accession>A0A4Y2H3G6</accession>
<protein>
    <submittedName>
        <fullName evidence="2">Uncharacterized protein</fullName>
    </submittedName>
</protein>
<evidence type="ECO:0000313" key="2">
    <source>
        <dbReference type="EMBL" id="GBM60183.1"/>
    </source>
</evidence>
<dbReference type="EMBL" id="BGPR01001716">
    <property type="protein sequence ID" value="GBM60183.1"/>
    <property type="molecule type" value="Genomic_DNA"/>
</dbReference>
<feature type="region of interest" description="Disordered" evidence="1">
    <location>
        <begin position="1"/>
        <end position="21"/>
    </location>
</feature>
<dbReference type="Proteomes" id="UP000499080">
    <property type="component" value="Unassembled WGS sequence"/>
</dbReference>
<comment type="caution">
    <text evidence="2">The sequence shown here is derived from an EMBL/GenBank/DDBJ whole genome shotgun (WGS) entry which is preliminary data.</text>
</comment>
<evidence type="ECO:0000313" key="3">
    <source>
        <dbReference type="Proteomes" id="UP000499080"/>
    </source>
</evidence>
<gene>
    <name evidence="2" type="ORF">AVEN_273499_1</name>
</gene>
<evidence type="ECO:0000256" key="1">
    <source>
        <dbReference type="SAM" id="MobiDB-lite"/>
    </source>
</evidence>
<sequence>MGGKLKTNLPVSKKSHMTEIPDSEDIKRKELKYGVNQKKYCDKNHRVKDLEEFEPGRVFWIAVQISYGRIKTKHAIPRSYLVETPVGID</sequence>
<dbReference type="OrthoDB" id="6514811at2759"/>
<name>A0A4Y2H3G6_ARAVE</name>
<keyword evidence="3" id="KW-1185">Reference proteome</keyword>
<reference evidence="2 3" key="1">
    <citation type="journal article" date="2019" name="Sci. Rep.">
        <title>Orb-weaving spider Araneus ventricosus genome elucidates the spidroin gene catalogue.</title>
        <authorList>
            <person name="Kono N."/>
            <person name="Nakamura H."/>
            <person name="Ohtoshi R."/>
            <person name="Moran D.A.P."/>
            <person name="Shinohara A."/>
            <person name="Yoshida Y."/>
            <person name="Fujiwara M."/>
            <person name="Mori M."/>
            <person name="Tomita M."/>
            <person name="Arakawa K."/>
        </authorList>
    </citation>
    <scope>NUCLEOTIDE SEQUENCE [LARGE SCALE GENOMIC DNA]</scope>
</reference>